<dbReference type="Gene3D" id="2.60.40.10">
    <property type="entry name" value="Immunoglobulins"/>
    <property type="match status" value="1"/>
</dbReference>
<dbReference type="OrthoDB" id="9801455at2"/>
<keyword evidence="3 4" id="KW-0326">Glycosidase</keyword>
<evidence type="ECO:0000313" key="8">
    <source>
        <dbReference type="Proteomes" id="UP000285211"/>
    </source>
</evidence>
<proteinExistence type="inferred from homology"/>
<evidence type="ECO:0000256" key="3">
    <source>
        <dbReference type="ARBA" id="ARBA00023295"/>
    </source>
</evidence>
<dbReference type="InterPro" id="IPR006710">
    <property type="entry name" value="Glyco_hydro_43"/>
</dbReference>
<evidence type="ECO:0000256" key="2">
    <source>
        <dbReference type="ARBA" id="ARBA00022801"/>
    </source>
</evidence>
<dbReference type="InterPro" id="IPR013783">
    <property type="entry name" value="Ig-like_fold"/>
</dbReference>
<dbReference type="Pfam" id="PF04616">
    <property type="entry name" value="Glyco_hydro_43"/>
    <property type="match status" value="1"/>
</dbReference>
<keyword evidence="8" id="KW-1185">Reference proteome</keyword>
<dbReference type="InterPro" id="IPR000421">
    <property type="entry name" value="FA58C"/>
</dbReference>
<keyword evidence="2 4" id="KW-0378">Hydrolase</keyword>
<evidence type="ECO:0000313" key="7">
    <source>
        <dbReference type="EMBL" id="RVT79666.1"/>
    </source>
</evidence>
<dbReference type="SUPFAM" id="SSF49785">
    <property type="entry name" value="Galactose-binding domain-like"/>
    <property type="match status" value="1"/>
</dbReference>
<dbReference type="SUPFAM" id="SSF49265">
    <property type="entry name" value="Fibronectin type III"/>
    <property type="match status" value="1"/>
</dbReference>
<dbReference type="Gene3D" id="2.60.120.260">
    <property type="entry name" value="Galactose-binding domain-like"/>
    <property type="match status" value="1"/>
</dbReference>
<dbReference type="InterPro" id="IPR023296">
    <property type="entry name" value="Glyco_hydro_beta-prop_sf"/>
</dbReference>
<dbReference type="Proteomes" id="UP000285211">
    <property type="component" value="Unassembled WGS sequence"/>
</dbReference>
<dbReference type="Gene3D" id="2.115.10.20">
    <property type="entry name" value="Glycosyl hydrolase domain, family 43"/>
    <property type="match status" value="1"/>
</dbReference>
<comment type="similarity">
    <text evidence="1 4">Belongs to the glycosyl hydrolase 43 family.</text>
</comment>
<protein>
    <submittedName>
        <fullName evidence="7">Carbohydrate-binding protein</fullName>
    </submittedName>
</protein>
<evidence type="ECO:0000259" key="5">
    <source>
        <dbReference type="PROSITE" id="PS50022"/>
    </source>
</evidence>
<dbReference type="SUPFAM" id="SSF75005">
    <property type="entry name" value="Arabinanase/levansucrase/invertase"/>
    <property type="match status" value="1"/>
</dbReference>
<name>A0A437L2Y9_9FLAO</name>
<dbReference type="PANTHER" id="PTHR42812">
    <property type="entry name" value="BETA-XYLOSIDASE"/>
    <property type="match status" value="1"/>
</dbReference>
<feature type="domain" description="F5/8 type C" evidence="5">
    <location>
        <begin position="328"/>
        <end position="478"/>
    </location>
</feature>
<dbReference type="InterPro" id="IPR008979">
    <property type="entry name" value="Galactose-bd-like_sf"/>
</dbReference>
<dbReference type="AlphaFoldDB" id="A0A437L2Y9"/>
<sequence length="576" mass="65929">MKTTIIKRAFYILIFFGSLKISAQKEIKRTAFCNPINLSYRFQPELPSRREAADPTMVLYKGKYYLFASKSGGYWVSDNLLNWSFITSPDLPLEDYAPTALVMNEEVYFMALDRRIYKSSDPMSGRWQIVKDSLDIYAGDPCLFLDDDGRLYLYHGLTNSKPIRGIELDKNTFNPIGEEKNLLNTNPKLNGWERTGDYNTEQKRPFLEGAWMTKHDGKYFLQYAAPGTQYKSYSDGLFISEQPLGPFKLADNNPFSYKPEGFVCSAGHSSTFQDKYGNYWHAVTMLVGLKHRFERRIGLFPAFFDKDNVFYTYTGFGDFPHTVPNKKMNGPEDYQPSAMLLSYNKPIEVSSELEGHSKAYASNENIQDYWSAKTGDKGEWLMIDLQNKCKVSSVQINYYDEATNITERSPSIYHQYLLEYSNDKITWKTIVDKTKNTSDAPHDYVELQSAISARYIRITNYHVPDGKFAISDFRVFGKANANKTEAVTTFTAVRDIADACTTTLNWSKKERATGYNIRYGTAPDKLYLNYQVLGANSLTIHSLNALQDYYFTIDTFNEAGITKGEIVIKVPTTTKK</sequence>
<dbReference type="InterPro" id="IPR036116">
    <property type="entry name" value="FN3_sf"/>
</dbReference>
<dbReference type="Pfam" id="PF00754">
    <property type="entry name" value="F5_F8_type_C"/>
    <property type="match status" value="1"/>
</dbReference>
<evidence type="ECO:0000256" key="4">
    <source>
        <dbReference type="RuleBase" id="RU361187"/>
    </source>
</evidence>
<gene>
    <name evidence="7" type="ORF">EOD40_00715</name>
</gene>
<dbReference type="PANTHER" id="PTHR42812:SF12">
    <property type="entry name" value="BETA-XYLOSIDASE-RELATED"/>
    <property type="match status" value="1"/>
</dbReference>
<dbReference type="PROSITE" id="PS50022">
    <property type="entry name" value="FA58C_3"/>
    <property type="match status" value="1"/>
</dbReference>
<dbReference type="EMBL" id="SACJ01000001">
    <property type="protein sequence ID" value="RVT79666.1"/>
    <property type="molecule type" value="Genomic_DNA"/>
</dbReference>
<dbReference type="GO" id="GO:0005975">
    <property type="term" value="P:carbohydrate metabolic process"/>
    <property type="evidence" value="ECO:0007669"/>
    <property type="project" value="InterPro"/>
</dbReference>
<comment type="caution">
    <text evidence="7">The sequence shown here is derived from an EMBL/GenBank/DDBJ whole genome shotgun (WGS) entry which is preliminary data.</text>
</comment>
<organism evidence="7 8">
    <name type="scientific">Flavobacterium sufflavum</name>
    <dbReference type="NCBI Taxonomy" id="1921138"/>
    <lineage>
        <taxon>Bacteria</taxon>
        <taxon>Pseudomonadati</taxon>
        <taxon>Bacteroidota</taxon>
        <taxon>Flavobacteriia</taxon>
        <taxon>Flavobacteriales</taxon>
        <taxon>Flavobacteriaceae</taxon>
        <taxon>Flavobacterium</taxon>
    </lineage>
</organism>
<dbReference type="InterPro" id="IPR051795">
    <property type="entry name" value="Glycosyl_Hydrlase_43"/>
</dbReference>
<reference evidence="7 8" key="1">
    <citation type="submission" date="2019-01" db="EMBL/GenBank/DDBJ databases">
        <authorList>
            <person name="Chen W.-M."/>
        </authorList>
    </citation>
    <scope>NUCLEOTIDE SEQUENCE [LARGE SCALE GENOMIC DNA]</scope>
    <source>
        <strain evidence="7 8">BBQ-12</strain>
    </source>
</reference>
<dbReference type="GO" id="GO:0004553">
    <property type="term" value="F:hydrolase activity, hydrolyzing O-glycosyl compounds"/>
    <property type="evidence" value="ECO:0007669"/>
    <property type="project" value="InterPro"/>
</dbReference>
<dbReference type="InterPro" id="IPR003961">
    <property type="entry name" value="FN3_dom"/>
</dbReference>
<evidence type="ECO:0000256" key="1">
    <source>
        <dbReference type="ARBA" id="ARBA00009865"/>
    </source>
</evidence>
<evidence type="ECO:0000259" key="6">
    <source>
        <dbReference type="PROSITE" id="PS50853"/>
    </source>
</evidence>
<dbReference type="CDD" id="cd08982">
    <property type="entry name" value="GH43-like"/>
    <property type="match status" value="1"/>
</dbReference>
<accession>A0A437L2Y9</accession>
<dbReference type="RefSeq" id="WP_128192985.1">
    <property type="nucleotide sequence ID" value="NZ_SACJ01000001.1"/>
</dbReference>
<dbReference type="PROSITE" id="PS50853">
    <property type="entry name" value="FN3"/>
    <property type="match status" value="1"/>
</dbReference>
<feature type="domain" description="Fibronectin type-III" evidence="6">
    <location>
        <begin position="486"/>
        <end position="576"/>
    </location>
</feature>